<evidence type="ECO:0000256" key="1">
    <source>
        <dbReference type="SAM" id="Phobius"/>
    </source>
</evidence>
<dbReference type="EMBL" id="DSOK01000124">
    <property type="protein sequence ID" value="HEN14638.1"/>
    <property type="molecule type" value="Genomic_DNA"/>
</dbReference>
<comment type="caution">
    <text evidence="3">The sequence shown here is derived from an EMBL/GenBank/DDBJ whole genome shotgun (WGS) entry which is preliminary data.</text>
</comment>
<feature type="domain" description="DUF1559" evidence="2">
    <location>
        <begin position="48"/>
        <end position="337"/>
    </location>
</feature>
<dbReference type="Gene3D" id="3.30.700.10">
    <property type="entry name" value="Glycoprotein, Type 4 Pilin"/>
    <property type="match status" value="1"/>
</dbReference>
<organism evidence="3">
    <name type="scientific">Schlesneria paludicola</name>
    <dbReference type="NCBI Taxonomy" id="360056"/>
    <lineage>
        <taxon>Bacteria</taxon>
        <taxon>Pseudomonadati</taxon>
        <taxon>Planctomycetota</taxon>
        <taxon>Planctomycetia</taxon>
        <taxon>Planctomycetales</taxon>
        <taxon>Planctomycetaceae</taxon>
        <taxon>Schlesneria</taxon>
    </lineage>
</organism>
<dbReference type="AlphaFoldDB" id="A0A7C2JZI9"/>
<protein>
    <submittedName>
        <fullName evidence="3">DUF1559 domain-containing protein</fullName>
    </submittedName>
</protein>
<feature type="transmembrane region" description="Helical" evidence="1">
    <location>
        <begin position="29"/>
        <end position="47"/>
    </location>
</feature>
<dbReference type="PANTHER" id="PTHR30093">
    <property type="entry name" value="GENERAL SECRETION PATHWAY PROTEIN G"/>
    <property type="match status" value="1"/>
</dbReference>
<dbReference type="InterPro" id="IPR011453">
    <property type="entry name" value="DUF1559"/>
</dbReference>
<keyword evidence="1" id="KW-0472">Membrane</keyword>
<sequence>MLRIVADRSPPDLGDFRAGARRGTSHVEVLVIAAILSLLMALVLPAVQSIRESARRMDCMSRHRQVALAVHNFAQANGHLPGPVNPLAGHSAFPRNLSEWARVLPFLDRSDMYQQIDFDQTESSSGLYPAYPTLRRPSNQRLLSTPLPVVICPSDSPPPGGCNLRVCHGTLPWVNRKPNAPEDVSRSGILPLDLRRGPPRFDQATDGLSHTVMISERLVGDLNPGLYTPYRDVYLLWSGAPPVLFDTPDELGDACRIRFQSPPVGETSYAGTTWLVGGQLFTAYNHVLTPNSTIPDCNNNSLPLTQAAVAARSWHPGGVNAAFGDGSARFISESIDLRVWRALGTRAGGEVEADF</sequence>
<evidence type="ECO:0000259" key="2">
    <source>
        <dbReference type="Pfam" id="PF07596"/>
    </source>
</evidence>
<dbReference type="Pfam" id="PF07596">
    <property type="entry name" value="SBP_bac_10"/>
    <property type="match status" value="1"/>
</dbReference>
<evidence type="ECO:0000313" key="3">
    <source>
        <dbReference type="EMBL" id="HEN14638.1"/>
    </source>
</evidence>
<keyword evidence="1" id="KW-1133">Transmembrane helix</keyword>
<accession>A0A7C2JZI9</accession>
<dbReference type="InterPro" id="IPR045584">
    <property type="entry name" value="Pilin-like"/>
</dbReference>
<name>A0A7C2JZI9_9PLAN</name>
<dbReference type="NCBIfam" id="TIGR04294">
    <property type="entry name" value="pre_pil_HX9DG"/>
    <property type="match status" value="1"/>
</dbReference>
<dbReference type="PANTHER" id="PTHR30093:SF2">
    <property type="entry name" value="TYPE II SECRETION SYSTEM PROTEIN H"/>
    <property type="match status" value="1"/>
</dbReference>
<dbReference type="SUPFAM" id="SSF54523">
    <property type="entry name" value="Pili subunits"/>
    <property type="match status" value="1"/>
</dbReference>
<proteinExistence type="predicted"/>
<gene>
    <name evidence="3" type="ORF">ENQ76_04110</name>
</gene>
<reference evidence="3" key="1">
    <citation type="journal article" date="2020" name="mSystems">
        <title>Genome- and Community-Level Interaction Insights into Carbon Utilization and Element Cycling Functions of Hydrothermarchaeota in Hydrothermal Sediment.</title>
        <authorList>
            <person name="Zhou Z."/>
            <person name="Liu Y."/>
            <person name="Xu W."/>
            <person name="Pan J."/>
            <person name="Luo Z.H."/>
            <person name="Li M."/>
        </authorList>
    </citation>
    <scope>NUCLEOTIDE SEQUENCE [LARGE SCALE GENOMIC DNA]</scope>
    <source>
        <strain evidence="3">SpSt-339</strain>
    </source>
</reference>
<dbReference type="InterPro" id="IPR027558">
    <property type="entry name" value="Pre_pil_HX9DG_C"/>
</dbReference>
<keyword evidence="1" id="KW-0812">Transmembrane</keyword>